<keyword evidence="1" id="KW-1133">Transmembrane helix</keyword>
<protein>
    <submittedName>
        <fullName evidence="2">Uncharacterized protein</fullName>
    </submittedName>
</protein>
<dbReference type="EMBL" id="MNCJ02000319">
    <property type="protein sequence ID" value="KAF5811503.1"/>
    <property type="molecule type" value="Genomic_DNA"/>
</dbReference>
<evidence type="ECO:0000256" key="1">
    <source>
        <dbReference type="SAM" id="Phobius"/>
    </source>
</evidence>
<dbReference type="Proteomes" id="UP000215914">
    <property type="component" value="Unassembled WGS sequence"/>
</dbReference>
<dbReference type="AlphaFoldDB" id="A0A9K3JAV6"/>
<reference evidence="2" key="1">
    <citation type="journal article" date="2017" name="Nature">
        <title>The sunflower genome provides insights into oil metabolism, flowering and Asterid evolution.</title>
        <authorList>
            <person name="Badouin H."/>
            <person name="Gouzy J."/>
            <person name="Grassa C.J."/>
            <person name="Murat F."/>
            <person name="Staton S.E."/>
            <person name="Cottret L."/>
            <person name="Lelandais-Briere C."/>
            <person name="Owens G.L."/>
            <person name="Carrere S."/>
            <person name="Mayjonade B."/>
            <person name="Legrand L."/>
            <person name="Gill N."/>
            <person name="Kane N.C."/>
            <person name="Bowers J.E."/>
            <person name="Hubner S."/>
            <person name="Bellec A."/>
            <person name="Berard A."/>
            <person name="Berges H."/>
            <person name="Blanchet N."/>
            <person name="Boniface M.C."/>
            <person name="Brunel D."/>
            <person name="Catrice O."/>
            <person name="Chaidir N."/>
            <person name="Claudel C."/>
            <person name="Donnadieu C."/>
            <person name="Faraut T."/>
            <person name="Fievet G."/>
            <person name="Helmstetter N."/>
            <person name="King M."/>
            <person name="Knapp S.J."/>
            <person name="Lai Z."/>
            <person name="Le Paslier M.C."/>
            <person name="Lippi Y."/>
            <person name="Lorenzon L."/>
            <person name="Mandel J.R."/>
            <person name="Marage G."/>
            <person name="Marchand G."/>
            <person name="Marquand E."/>
            <person name="Bret-Mestries E."/>
            <person name="Morien E."/>
            <person name="Nambeesan S."/>
            <person name="Nguyen T."/>
            <person name="Pegot-Espagnet P."/>
            <person name="Pouilly N."/>
            <person name="Raftis F."/>
            <person name="Sallet E."/>
            <person name="Schiex T."/>
            <person name="Thomas J."/>
            <person name="Vandecasteele C."/>
            <person name="Vares D."/>
            <person name="Vear F."/>
            <person name="Vautrin S."/>
            <person name="Crespi M."/>
            <person name="Mangin B."/>
            <person name="Burke J.M."/>
            <person name="Salse J."/>
            <person name="Munos S."/>
            <person name="Vincourt P."/>
            <person name="Rieseberg L.H."/>
            <person name="Langlade N.B."/>
        </authorList>
    </citation>
    <scope>NUCLEOTIDE SEQUENCE</scope>
    <source>
        <tissue evidence="2">Leaves</tissue>
    </source>
</reference>
<comment type="caution">
    <text evidence="2">The sequence shown here is derived from an EMBL/GenBank/DDBJ whole genome shotgun (WGS) entry which is preliminary data.</text>
</comment>
<keyword evidence="1" id="KW-0812">Transmembrane</keyword>
<organism evidence="2 3">
    <name type="scientific">Helianthus annuus</name>
    <name type="common">Common sunflower</name>
    <dbReference type="NCBI Taxonomy" id="4232"/>
    <lineage>
        <taxon>Eukaryota</taxon>
        <taxon>Viridiplantae</taxon>
        <taxon>Streptophyta</taxon>
        <taxon>Embryophyta</taxon>
        <taxon>Tracheophyta</taxon>
        <taxon>Spermatophyta</taxon>
        <taxon>Magnoliopsida</taxon>
        <taxon>eudicotyledons</taxon>
        <taxon>Gunneridae</taxon>
        <taxon>Pentapetalae</taxon>
        <taxon>asterids</taxon>
        <taxon>campanulids</taxon>
        <taxon>Asterales</taxon>
        <taxon>Asteraceae</taxon>
        <taxon>Asteroideae</taxon>
        <taxon>Heliantheae alliance</taxon>
        <taxon>Heliantheae</taxon>
        <taxon>Helianthus</taxon>
    </lineage>
</organism>
<sequence>MTYFCCSFRIFNLCCLDDKAWYSLRLIILILFLLPFYWNV</sequence>
<keyword evidence="1" id="KW-0472">Membrane</keyword>
<accession>A0A9K3JAV6</accession>
<keyword evidence="3" id="KW-1185">Reference proteome</keyword>
<dbReference type="Gramene" id="mRNA:HanXRQr2_Chr04g0182131">
    <property type="protein sequence ID" value="mRNA:HanXRQr2_Chr04g0182131"/>
    <property type="gene ID" value="HanXRQr2_Chr04g0182131"/>
</dbReference>
<evidence type="ECO:0000313" key="2">
    <source>
        <dbReference type="EMBL" id="KAF5811503.1"/>
    </source>
</evidence>
<reference evidence="2" key="2">
    <citation type="submission" date="2020-06" db="EMBL/GenBank/DDBJ databases">
        <title>Helianthus annuus Genome sequencing and assembly Release 2.</title>
        <authorList>
            <person name="Gouzy J."/>
            <person name="Langlade N."/>
            <person name="Munos S."/>
        </authorList>
    </citation>
    <scope>NUCLEOTIDE SEQUENCE</scope>
    <source>
        <tissue evidence="2">Leaves</tissue>
    </source>
</reference>
<evidence type="ECO:0000313" key="3">
    <source>
        <dbReference type="Proteomes" id="UP000215914"/>
    </source>
</evidence>
<proteinExistence type="predicted"/>
<gene>
    <name evidence="2" type="ORF">HanXRQr2_Chr04g0182131</name>
</gene>
<feature type="transmembrane region" description="Helical" evidence="1">
    <location>
        <begin position="20"/>
        <end position="38"/>
    </location>
</feature>
<name>A0A9K3JAV6_HELAN</name>